<dbReference type="InterPro" id="IPR001155">
    <property type="entry name" value="OxRdtase_FMN_N"/>
</dbReference>
<dbReference type="InterPro" id="IPR044152">
    <property type="entry name" value="YqjM-like"/>
</dbReference>
<keyword evidence="4" id="KW-0521">NADP</keyword>
<dbReference type="Proteomes" id="UP000305067">
    <property type="component" value="Unassembled WGS sequence"/>
</dbReference>
<proteinExistence type="predicted"/>
<protein>
    <submittedName>
        <fullName evidence="7">Putative NADH:flavin oxidoreductase 1</fullName>
    </submittedName>
</protein>
<evidence type="ECO:0000313" key="7">
    <source>
        <dbReference type="EMBL" id="TFL06076.1"/>
    </source>
</evidence>
<dbReference type="STRING" id="1884261.A0A5C3QVN8"/>
<dbReference type="InterPro" id="IPR013785">
    <property type="entry name" value="Aldolase_TIM"/>
</dbReference>
<dbReference type="SUPFAM" id="SSF51395">
    <property type="entry name" value="FMN-linked oxidoreductases"/>
    <property type="match status" value="1"/>
</dbReference>
<reference evidence="7 8" key="1">
    <citation type="journal article" date="2019" name="Nat. Ecol. Evol.">
        <title>Megaphylogeny resolves global patterns of mushroom evolution.</title>
        <authorList>
            <person name="Varga T."/>
            <person name="Krizsan K."/>
            <person name="Foldi C."/>
            <person name="Dima B."/>
            <person name="Sanchez-Garcia M."/>
            <person name="Sanchez-Ramirez S."/>
            <person name="Szollosi G.J."/>
            <person name="Szarkandi J.G."/>
            <person name="Papp V."/>
            <person name="Albert L."/>
            <person name="Andreopoulos W."/>
            <person name="Angelini C."/>
            <person name="Antonin V."/>
            <person name="Barry K.W."/>
            <person name="Bougher N.L."/>
            <person name="Buchanan P."/>
            <person name="Buyck B."/>
            <person name="Bense V."/>
            <person name="Catcheside P."/>
            <person name="Chovatia M."/>
            <person name="Cooper J."/>
            <person name="Damon W."/>
            <person name="Desjardin D."/>
            <person name="Finy P."/>
            <person name="Geml J."/>
            <person name="Haridas S."/>
            <person name="Hughes K."/>
            <person name="Justo A."/>
            <person name="Karasinski D."/>
            <person name="Kautmanova I."/>
            <person name="Kiss B."/>
            <person name="Kocsube S."/>
            <person name="Kotiranta H."/>
            <person name="LaButti K.M."/>
            <person name="Lechner B.E."/>
            <person name="Liimatainen K."/>
            <person name="Lipzen A."/>
            <person name="Lukacs Z."/>
            <person name="Mihaltcheva S."/>
            <person name="Morgado L.N."/>
            <person name="Niskanen T."/>
            <person name="Noordeloos M.E."/>
            <person name="Ohm R.A."/>
            <person name="Ortiz-Santana B."/>
            <person name="Ovrebo C."/>
            <person name="Racz N."/>
            <person name="Riley R."/>
            <person name="Savchenko A."/>
            <person name="Shiryaev A."/>
            <person name="Soop K."/>
            <person name="Spirin V."/>
            <person name="Szebenyi C."/>
            <person name="Tomsovsky M."/>
            <person name="Tulloss R.E."/>
            <person name="Uehling J."/>
            <person name="Grigoriev I.V."/>
            <person name="Vagvolgyi C."/>
            <person name="Papp T."/>
            <person name="Martin F.M."/>
            <person name="Miettinen O."/>
            <person name="Hibbett D.S."/>
            <person name="Nagy L.G."/>
        </authorList>
    </citation>
    <scope>NUCLEOTIDE SEQUENCE [LARGE SCALE GENOMIC DNA]</scope>
    <source>
        <strain evidence="7 8">CBS 309.79</strain>
    </source>
</reference>
<dbReference type="GO" id="GO:0003959">
    <property type="term" value="F:NADPH dehydrogenase activity"/>
    <property type="evidence" value="ECO:0007669"/>
    <property type="project" value="InterPro"/>
</dbReference>
<evidence type="ECO:0000256" key="2">
    <source>
        <dbReference type="ARBA" id="ARBA00022630"/>
    </source>
</evidence>
<dbReference type="GO" id="GO:0050661">
    <property type="term" value="F:NADP binding"/>
    <property type="evidence" value="ECO:0007669"/>
    <property type="project" value="InterPro"/>
</dbReference>
<keyword evidence="2" id="KW-0285">Flavoprotein</keyword>
<evidence type="ECO:0000259" key="6">
    <source>
        <dbReference type="Pfam" id="PF00724"/>
    </source>
</evidence>
<feature type="domain" description="NADH:flavin oxidoreductase/NADH oxidase N-terminal" evidence="6">
    <location>
        <begin position="39"/>
        <end position="391"/>
    </location>
</feature>
<dbReference type="Pfam" id="PF00724">
    <property type="entry name" value="Oxidored_FMN"/>
    <property type="match status" value="1"/>
</dbReference>
<dbReference type="GO" id="GO:0010181">
    <property type="term" value="F:FMN binding"/>
    <property type="evidence" value="ECO:0007669"/>
    <property type="project" value="InterPro"/>
</dbReference>
<keyword evidence="8" id="KW-1185">Reference proteome</keyword>
<keyword evidence="5" id="KW-0560">Oxidoreductase</keyword>
<evidence type="ECO:0000256" key="3">
    <source>
        <dbReference type="ARBA" id="ARBA00022643"/>
    </source>
</evidence>
<name>A0A5C3QVN8_9AGAR</name>
<dbReference type="CDD" id="cd02932">
    <property type="entry name" value="OYE_YqiM_FMN"/>
    <property type="match status" value="1"/>
</dbReference>
<sequence length="413" mass="44968">MSTSSNLHLNKAAPGVQGYFPVNEPAIGTPLPKEKNAPKLFQPLTLRGMTFKNRIFVAPMCQYSSDNGHATDWHLVHLGGYATRGAGAICVEATAVLPEGRISPEDAGLWTDTQIPKLQQIVNFCHAQGTLVGIQLAHAGRKASTYAPWVQRGVGPGQLIAGAEENGWPAGVVGPSEGKYDEGYPSPVEASEEDMQRIEDAFVAATKRAKEVGFDFIEIHSAHGYLLHSFLSPLSNTRTDTYGGQPLANRMRFPLRIVKACRAAWDKPLFVRISASDWAPFEEKSAEGEWKQWGIEQSTLFTEEMVKLDVDLLDVSSGGNTPLQKIPVKHGYQVPFAAHLKGAFPDLAVGAVGLISEPKLAEQYLVEGNADVIFLARTLMQNPHWPIEAARALGASVKAANQYERSWPHVSIP</sequence>
<evidence type="ECO:0000256" key="1">
    <source>
        <dbReference type="ARBA" id="ARBA00001917"/>
    </source>
</evidence>
<gene>
    <name evidence="7" type="ORF">BDV98DRAFT_609840</name>
</gene>
<dbReference type="PANTHER" id="PTHR43303:SF4">
    <property type="entry name" value="NADPH DEHYDROGENASE C23G7.10C-RELATED"/>
    <property type="match status" value="1"/>
</dbReference>
<accession>A0A5C3QVN8</accession>
<dbReference type="Gene3D" id="3.20.20.70">
    <property type="entry name" value="Aldolase class I"/>
    <property type="match status" value="1"/>
</dbReference>
<evidence type="ECO:0000256" key="5">
    <source>
        <dbReference type="ARBA" id="ARBA00023002"/>
    </source>
</evidence>
<dbReference type="OrthoDB" id="72788at2759"/>
<keyword evidence="3" id="KW-0288">FMN</keyword>
<evidence type="ECO:0000256" key="4">
    <source>
        <dbReference type="ARBA" id="ARBA00022857"/>
    </source>
</evidence>
<dbReference type="PANTHER" id="PTHR43303">
    <property type="entry name" value="NADPH DEHYDROGENASE C23G7.10C-RELATED"/>
    <property type="match status" value="1"/>
</dbReference>
<comment type="cofactor">
    <cofactor evidence="1">
        <name>FMN</name>
        <dbReference type="ChEBI" id="CHEBI:58210"/>
    </cofactor>
</comment>
<dbReference type="AlphaFoldDB" id="A0A5C3QVN8"/>
<evidence type="ECO:0000313" key="8">
    <source>
        <dbReference type="Proteomes" id="UP000305067"/>
    </source>
</evidence>
<organism evidence="7 8">
    <name type="scientific">Pterulicium gracile</name>
    <dbReference type="NCBI Taxonomy" id="1884261"/>
    <lineage>
        <taxon>Eukaryota</taxon>
        <taxon>Fungi</taxon>
        <taxon>Dikarya</taxon>
        <taxon>Basidiomycota</taxon>
        <taxon>Agaricomycotina</taxon>
        <taxon>Agaricomycetes</taxon>
        <taxon>Agaricomycetidae</taxon>
        <taxon>Agaricales</taxon>
        <taxon>Pleurotineae</taxon>
        <taxon>Pterulaceae</taxon>
        <taxon>Pterulicium</taxon>
    </lineage>
</organism>
<dbReference type="EMBL" id="ML178815">
    <property type="protein sequence ID" value="TFL06076.1"/>
    <property type="molecule type" value="Genomic_DNA"/>
</dbReference>